<dbReference type="Pfam" id="PF05285">
    <property type="entry name" value="SDA1_dom"/>
    <property type="match status" value="1"/>
</dbReference>
<evidence type="ECO:0000259" key="8">
    <source>
        <dbReference type="Pfam" id="PF05285"/>
    </source>
</evidence>
<accession>A0A1Y1IFA5</accession>
<feature type="compositionally biased region" description="Acidic residues" evidence="7">
    <location>
        <begin position="565"/>
        <end position="596"/>
    </location>
</feature>
<protein>
    <recommendedName>
        <fullName evidence="6">Protein SDA1</fullName>
    </recommendedName>
</protein>
<feature type="domain" description="SDA1 middle" evidence="8">
    <location>
        <begin position="571"/>
        <end position="756"/>
    </location>
</feature>
<feature type="compositionally biased region" description="Basic residues" evidence="7">
    <location>
        <begin position="265"/>
        <end position="275"/>
    </location>
</feature>
<dbReference type="InterPro" id="IPR012977">
    <property type="entry name" value="SDA1_N"/>
</dbReference>
<dbReference type="PANTHER" id="PTHR12730:SF0">
    <property type="entry name" value="PROTEIN SDA1 HOMOLOG"/>
    <property type="match status" value="1"/>
</dbReference>
<dbReference type="InterPro" id="IPR007949">
    <property type="entry name" value="SDA1_MD"/>
</dbReference>
<dbReference type="GO" id="GO:0042273">
    <property type="term" value="P:ribosomal large subunit biogenesis"/>
    <property type="evidence" value="ECO:0000318"/>
    <property type="project" value="GO_Central"/>
</dbReference>
<feature type="domain" description="SDA1 N-terminal" evidence="9">
    <location>
        <begin position="61"/>
        <end position="435"/>
    </location>
</feature>
<dbReference type="PANTHER" id="PTHR12730">
    <property type="entry name" value="HSDA/SDA1-RELATED"/>
    <property type="match status" value="1"/>
</dbReference>
<feature type="compositionally biased region" description="Basic and acidic residues" evidence="7">
    <location>
        <begin position="528"/>
        <end position="549"/>
    </location>
</feature>
<keyword evidence="4 6" id="KW-0653">Protein transport</keyword>
<feature type="compositionally biased region" description="Acidic residues" evidence="7">
    <location>
        <begin position="606"/>
        <end position="621"/>
    </location>
</feature>
<feature type="region of interest" description="Disordered" evidence="7">
    <location>
        <begin position="225"/>
        <end position="285"/>
    </location>
</feature>
<organism evidence="10 11">
    <name type="scientific">Klebsormidium nitens</name>
    <name type="common">Green alga</name>
    <name type="synonym">Ulothrix nitens</name>
    <dbReference type="NCBI Taxonomy" id="105231"/>
    <lineage>
        <taxon>Eukaryota</taxon>
        <taxon>Viridiplantae</taxon>
        <taxon>Streptophyta</taxon>
        <taxon>Klebsormidiophyceae</taxon>
        <taxon>Klebsormidiales</taxon>
        <taxon>Klebsormidiaceae</taxon>
        <taxon>Klebsormidium</taxon>
    </lineage>
</organism>
<keyword evidence="3 6" id="KW-0690">Ribosome biogenesis</keyword>
<evidence type="ECO:0000256" key="2">
    <source>
        <dbReference type="ARBA" id="ARBA00022448"/>
    </source>
</evidence>
<evidence type="ECO:0000256" key="4">
    <source>
        <dbReference type="ARBA" id="ARBA00022927"/>
    </source>
</evidence>
<comment type="similarity">
    <text evidence="1 6">Belongs to the SDA1 family.</text>
</comment>
<evidence type="ECO:0000256" key="3">
    <source>
        <dbReference type="ARBA" id="ARBA00022517"/>
    </source>
</evidence>
<dbReference type="InterPro" id="IPR018247">
    <property type="entry name" value="EF_Hand_1_Ca_BS"/>
</dbReference>
<dbReference type="PROSITE" id="PS00018">
    <property type="entry name" value="EF_HAND_1"/>
    <property type="match status" value="1"/>
</dbReference>
<evidence type="ECO:0000256" key="6">
    <source>
        <dbReference type="RuleBase" id="RU365057"/>
    </source>
</evidence>
<feature type="compositionally biased region" description="Basic residues" evidence="7">
    <location>
        <begin position="797"/>
        <end position="825"/>
    </location>
</feature>
<keyword evidence="11" id="KW-1185">Reference proteome</keyword>
<evidence type="ECO:0000256" key="7">
    <source>
        <dbReference type="SAM" id="MobiDB-lite"/>
    </source>
</evidence>
<dbReference type="AlphaFoldDB" id="A0A1Y1IFA5"/>
<dbReference type="STRING" id="105231.A0A1Y1IFA5"/>
<evidence type="ECO:0000259" key="9">
    <source>
        <dbReference type="Pfam" id="PF08158"/>
    </source>
</evidence>
<evidence type="ECO:0000256" key="5">
    <source>
        <dbReference type="ARBA" id="ARBA00023242"/>
    </source>
</evidence>
<reference evidence="10 11" key="1">
    <citation type="journal article" date="2014" name="Nat. Commun.">
        <title>Klebsormidium flaccidum genome reveals primary factors for plant terrestrial adaptation.</title>
        <authorList>
            <person name="Hori K."/>
            <person name="Maruyama F."/>
            <person name="Fujisawa T."/>
            <person name="Togashi T."/>
            <person name="Yamamoto N."/>
            <person name="Seo M."/>
            <person name="Sato S."/>
            <person name="Yamada T."/>
            <person name="Mori H."/>
            <person name="Tajima N."/>
            <person name="Moriyama T."/>
            <person name="Ikeuchi M."/>
            <person name="Watanabe M."/>
            <person name="Wada H."/>
            <person name="Kobayashi K."/>
            <person name="Saito M."/>
            <person name="Masuda T."/>
            <person name="Sasaki-Sekimoto Y."/>
            <person name="Mashiguchi K."/>
            <person name="Awai K."/>
            <person name="Shimojima M."/>
            <person name="Masuda S."/>
            <person name="Iwai M."/>
            <person name="Nobusawa T."/>
            <person name="Narise T."/>
            <person name="Kondo S."/>
            <person name="Saito H."/>
            <person name="Sato R."/>
            <person name="Murakawa M."/>
            <person name="Ihara Y."/>
            <person name="Oshima-Yamada Y."/>
            <person name="Ohtaka K."/>
            <person name="Satoh M."/>
            <person name="Sonobe K."/>
            <person name="Ishii M."/>
            <person name="Ohtani R."/>
            <person name="Kanamori-Sato M."/>
            <person name="Honoki R."/>
            <person name="Miyazaki D."/>
            <person name="Mochizuki H."/>
            <person name="Umetsu J."/>
            <person name="Higashi K."/>
            <person name="Shibata D."/>
            <person name="Kamiya Y."/>
            <person name="Sato N."/>
            <person name="Nakamura Y."/>
            <person name="Tabata S."/>
            <person name="Ida S."/>
            <person name="Kurokawa K."/>
            <person name="Ohta H."/>
        </authorList>
    </citation>
    <scope>NUCLEOTIDE SEQUENCE [LARGE SCALE GENOMIC DNA]</scope>
    <source>
        <strain evidence="10 11">NIES-2285</strain>
    </source>
</reference>
<evidence type="ECO:0000256" key="1">
    <source>
        <dbReference type="ARBA" id="ARBA00005783"/>
    </source>
</evidence>
<dbReference type="EMBL" id="DF237260">
    <property type="protein sequence ID" value="GAQ86788.1"/>
    <property type="molecule type" value="Genomic_DNA"/>
</dbReference>
<sequence>MAMAGNTSAGDLLLLQGQIKRDPEGYKDEFLMQYRHYKAQLGIFSLRPMGESKDFADLVMFLSQVAICYPKDLATFPQEIMDLLDQHSMILDHGLRKTLAQALILLRNKQVVGPATLFPLFFRLFRCPDKSLRQLLFSHIVHDISALNRKHRDERMNRSLQNFLYSMVNDENETAAKKSLAVLIELHKRQVWTDARSVNVIASACQHSKSRIMIAALKFFLGTDERTDDGSESESSDDEAPGATPAVQPNKEDIYKAYKKGTGSSKKKKQAKLKRVMQSLKKQQRSKEGGGAVSFAALQLLNDPQGFVERLFARLRACSERFEVKLMMMNVISRVIGVHRLLLLNFYPYLQRYVQPHQRDVTHLLAALVQACHDQVPPDAVEPVLRQLVNQFVHDRARPEVMAVGLKTVRELCARMPLLMTADLLQDLALYKKSREKAVATAARSLISLFRELAPSLLEKKDRGRGADLEAKPKAYGEKEVPSSVPGAELLAEPDTESSDEEGSDEEDSDAEERVSRKRKTFAEGEEEIGKEAEGDPSRKKQRVHERDANGSLNAEFVEGRENESGEESEGFEDMDSDDEGADSDAEEAGSGDEAAESGGEGADAGSDDEAGSSDDNDELADVIAKSGPDVAGPSEPANDGTPAVNASASLRSLKRKAAELSAVTVAEDDVIADVSADGILSDEDFRRIRRLQAKKALEAAMAKHGVRKVKGKEGDAAPTKARGDLSERRVDPGDLDATIRKKREKEQRMASIQAGREDRGRFGSSKARGKKKSGGASNKEKQKAKMKRAPLAAQRAKLKSRVNRRKDSKGFKKKLQRGKKAWGS</sequence>
<feature type="region of interest" description="Disordered" evidence="7">
    <location>
        <begin position="462"/>
        <end position="646"/>
    </location>
</feature>
<gene>
    <name evidence="10" type="ORF">KFL_003110100</name>
</gene>
<dbReference type="InterPro" id="IPR016024">
    <property type="entry name" value="ARM-type_fold"/>
</dbReference>
<dbReference type="GO" id="GO:0015031">
    <property type="term" value="P:protein transport"/>
    <property type="evidence" value="ECO:0007669"/>
    <property type="project" value="UniProtKB-KW"/>
</dbReference>
<feature type="compositionally biased region" description="Basic and acidic residues" evidence="7">
    <location>
        <begin position="712"/>
        <end position="733"/>
    </location>
</feature>
<evidence type="ECO:0000313" key="11">
    <source>
        <dbReference type="Proteomes" id="UP000054558"/>
    </source>
</evidence>
<dbReference type="OMA" id="AMYKTYK"/>
<name>A0A1Y1IFA5_KLENI</name>
<feature type="compositionally biased region" description="Acidic residues" evidence="7">
    <location>
        <begin position="492"/>
        <end position="511"/>
    </location>
</feature>
<proteinExistence type="inferred from homology"/>
<keyword evidence="5 6" id="KW-0539">Nucleus</keyword>
<dbReference type="InterPro" id="IPR027312">
    <property type="entry name" value="Sda1"/>
</dbReference>
<keyword evidence="2 6" id="KW-0813">Transport</keyword>
<feature type="compositionally biased region" description="Acidic residues" evidence="7">
    <location>
        <begin position="230"/>
        <end position="240"/>
    </location>
</feature>
<dbReference type="OrthoDB" id="2196187at2759"/>
<comment type="function">
    <text evidence="6">Required for 60S pre-ribosomal subunits export to the cytoplasm.</text>
</comment>
<feature type="compositionally biased region" description="Basic and acidic residues" evidence="7">
    <location>
        <begin position="462"/>
        <end position="481"/>
    </location>
</feature>
<dbReference type="GO" id="GO:0005730">
    <property type="term" value="C:nucleolus"/>
    <property type="evidence" value="ECO:0000318"/>
    <property type="project" value="GO_Central"/>
</dbReference>
<dbReference type="Pfam" id="PF08158">
    <property type="entry name" value="SDA1_HEAT"/>
    <property type="match status" value="1"/>
</dbReference>
<comment type="subcellular location">
    <subcellularLocation>
        <location evidence="6">Nucleus</location>
        <location evidence="6">Nucleolus</location>
    </subcellularLocation>
</comment>
<dbReference type="Proteomes" id="UP000054558">
    <property type="component" value="Unassembled WGS sequence"/>
</dbReference>
<evidence type="ECO:0000313" key="10">
    <source>
        <dbReference type="EMBL" id="GAQ86788.1"/>
    </source>
</evidence>
<dbReference type="SUPFAM" id="SSF48371">
    <property type="entry name" value="ARM repeat"/>
    <property type="match status" value="1"/>
</dbReference>
<dbReference type="GO" id="GO:0000055">
    <property type="term" value="P:ribosomal large subunit export from nucleus"/>
    <property type="evidence" value="ECO:0000318"/>
    <property type="project" value="GO_Central"/>
</dbReference>
<feature type="region of interest" description="Disordered" evidence="7">
    <location>
        <begin position="703"/>
        <end position="825"/>
    </location>
</feature>